<comment type="caution">
    <text evidence="3">The sequence shown here is derived from an EMBL/GenBank/DDBJ whole genome shotgun (WGS) entry which is preliminary data.</text>
</comment>
<gene>
    <name evidence="3" type="ORF">ABVK25_007719</name>
</gene>
<evidence type="ECO:0000259" key="2">
    <source>
        <dbReference type="Pfam" id="PF25000"/>
    </source>
</evidence>
<sequence>MLGARDHPSRSGDSARPLSDGGILHALRSASKKELLSQKAIQGGDDYRYTVYTTWEVSRQMIEERSSEAGQDALELLQIFSFLHHEGISEEIFSQACYTLRNNRQSDWMLSHMPKTVLRRSHQEWDTDTLRIAVSVLLSFSLIYRDKENLISIHPLVHIWVRDRLGPSDEETVWTQTTSVIALSIPQTFRIADYRFRQALVPHLDICLSFRKEGIFYLGDIGDDCQRMASGFALVYSEAGRVQEALQLTERVVEARKRTLGEEHPDTLGSMHSLAISYSEAGRVQEALQLTERVVEARKITLGEEHPNTLGSMHSLAISYSEAGRVQEALQLTERVVEAGKITLGEEHPNTLGSMHSLAISYSEAGERQKALQLTERVVEVRKMTLGEEHPDTLGSMHNLAISYSEAGERQKALQLTERVVEINKRTLGEEHPDTLGSMHNLAIRYSEAGERQKALQLTERVVEIYKRTLGEEHPDTLGSIYNLAISYSEAGERQKSTTANRGG</sequence>
<protein>
    <recommendedName>
        <fullName evidence="2">DUF7779 domain-containing protein</fullName>
    </recommendedName>
</protein>
<dbReference type="InterPro" id="IPR053137">
    <property type="entry name" value="NLR-like"/>
</dbReference>
<dbReference type="Proteomes" id="UP001590951">
    <property type="component" value="Unassembled WGS sequence"/>
</dbReference>
<organism evidence="3 4">
    <name type="scientific">Lepraria finkii</name>
    <dbReference type="NCBI Taxonomy" id="1340010"/>
    <lineage>
        <taxon>Eukaryota</taxon>
        <taxon>Fungi</taxon>
        <taxon>Dikarya</taxon>
        <taxon>Ascomycota</taxon>
        <taxon>Pezizomycotina</taxon>
        <taxon>Lecanoromycetes</taxon>
        <taxon>OSLEUM clade</taxon>
        <taxon>Lecanoromycetidae</taxon>
        <taxon>Lecanorales</taxon>
        <taxon>Lecanorineae</taxon>
        <taxon>Stereocaulaceae</taxon>
        <taxon>Lepraria</taxon>
    </lineage>
</organism>
<dbReference type="Gene3D" id="1.25.40.10">
    <property type="entry name" value="Tetratricopeptide repeat domain"/>
    <property type="match status" value="2"/>
</dbReference>
<name>A0ABR4B296_9LECA</name>
<evidence type="ECO:0000313" key="4">
    <source>
        <dbReference type="Proteomes" id="UP001590951"/>
    </source>
</evidence>
<evidence type="ECO:0000313" key="3">
    <source>
        <dbReference type="EMBL" id="KAL2052027.1"/>
    </source>
</evidence>
<feature type="compositionally biased region" description="Basic and acidic residues" evidence="1">
    <location>
        <begin position="1"/>
        <end position="10"/>
    </location>
</feature>
<dbReference type="InterPro" id="IPR056681">
    <property type="entry name" value="DUF7779"/>
</dbReference>
<keyword evidence="4" id="KW-1185">Reference proteome</keyword>
<evidence type="ECO:0000256" key="1">
    <source>
        <dbReference type="SAM" id="MobiDB-lite"/>
    </source>
</evidence>
<accession>A0ABR4B296</accession>
<dbReference type="InterPro" id="IPR011990">
    <property type="entry name" value="TPR-like_helical_dom_sf"/>
</dbReference>
<dbReference type="PANTHER" id="PTHR46082">
    <property type="entry name" value="ATP/GTP-BINDING PROTEIN-RELATED"/>
    <property type="match status" value="1"/>
</dbReference>
<feature type="domain" description="DUF7779" evidence="2">
    <location>
        <begin position="70"/>
        <end position="168"/>
    </location>
</feature>
<dbReference type="EMBL" id="JBHFEH010000030">
    <property type="protein sequence ID" value="KAL2052027.1"/>
    <property type="molecule type" value="Genomic_DNA"/>
</dbReference>
<dbReference type="Pfam" id="PF25000">
    <property type="entry name" value="DUF7779"/>
    <property type="match status" value="1"/>
</dbReference>
<dbReference type="SUPFAM" id="SSF48452">
    <property type="entry name" value="TPR-like"/>
    <property type="match status" value="2"/>
</dbReference>
<dbReference type="PRINTS" id="PR00381">
    <property type="entry name" value="KINESINLIGHT"/>
</dbReference>
<dbReference type="Pfam" id="PF13424">
    <property type="entry name" value="TPR_12"/>
    <property type="match status" value="3"/>
</dbReference>
<proteinExistence type="predicted"/>
<feature type="region of interest" description="Disordered" evidence="1">
    <location>
        <begin position="1"/>
        <end position="20"/>
    </location>
</feature>
<dbReference type="PANTHER" id="PTHR46082:SF6">
    <property type="entry name" value="AAA+ ATPASE DOMAIN-CONTAINING PROTEIN-RELATED"/>
    <property type="match status" value="1"/>
</dbReference>
<reference evidence="3 4" key="1">
    <citation type="submission" date="2024-09" db="EMBL/GenBank/DDBJ databases">
        <title>Rethinking Asexuality: The Enigmatic Case of Functional Sexual Genes in Lepraria (Stereocaulaceae).</title>
        <authorList>
            <person name="Doellman M."/>
            <person name="Sun Y."/>
            <person name="Barcenas-Pena A."/>
            <person name="Lumbsch H.T."/>
            <person name="Grewe F."/>
        </authorList>
    </citation>
    <scope>NUCLEOTIDE SEQUENCE [LARGE SCALE GENOMIC DNA]</scope>
    <source>
        <strain evidence="3 4">Grewe 0041</strain>
    </source>
</reference>